<keyword evidence="6" id="KW-0067">ATP-binding</keyword>
<dbReference type="InterPro" id="IPR015415">
    <property type="entry name" value="Spast_Vps4_C"/>
</dbReference>
<dbReference type="InterPro" id="IPR003960">
    <property type="entry name" value="ATPase_AAA_CS"/>
</dbReference>
<dbReference type="GO" id="GO:0042273">
    <property type="term" value="P:ribosomal large subunit biogenesis"/>
    <property type="evidence" value="ECO:0007669"/>
    <property type="project" value="EnsemblFungi"/>
</dbReference>
<dbReference type="eggNOG" id="KOG0733">
    <property type="taxonomic scope" value="Eukaryota"/>
</dbReference>
<evidence type="ECO:0000256" key="4">
    <source>
        <dbReference type="ARBA" id="ARBA00022737"/>
    </source>
</evidence>
<sequence length="857" mass="94427">MAKVKSKKGSLVGALDTKISDLIYRLLDEKTADLKRANAQKVHDIETIDEGSNADVFDNIFFAKDLNPGEVYTFCLTKDLSLQRTKKVVLQKTIERVLKSAIEEEAEEFSAYPEFSAKLDEEEQANINGDALIAKNLMIAADTNDMNKSITSQWAAKQEKSVEPTPVPDGTITEEHTPKSKKRSKEGPSKTKRQKTKADRTPPSSDLNSLGGMDDVIAQLMELIGLPILHPEIYLSTGVEPPRGVLLHGPPGCGKTSIANALAGELKVPFISISAPSVVSGMSGESEKKLRELFEEAKSLAPCLMFFDEIDAITPKRDGGAQREMERRIVAQLLTSMDELSMEQTGGKPVIVIGATNRPDSLDAALRRAGRFDREICLNVPNEVSRLHILKKMSNNLKIDGEIDFLKLAKLTPGFVGADLKALTTAAGTCAIKRIFQTYSTLTSNDSNTVEFSSEDQMDIDQNESPVPTETGQQNDSLINEQSLKNTANMIDPLPLSIIQKFIQNFPEPLNDEQLAQLSIKYEDFLKALPTIQPTAKREGFATVPDVTWANVGALGKVRVELNMAIVQPIKRPELYEKVGINAPAGVLLWGPPGCGKTLLAKAVANESRANFISIKGPELLNKYVGESERAIRQVFTRARASVPCVIFFDELDALVPRRDTSLSESSSRVVNTLLTELDGLNDRRGIFVVAATNRPDMIDPAMLRPGRLDKTIFIELPNYEEKVDIITTVSRSSGTPLAEGVDFRKIIQDERCRNFSGADLAALVRESSVLALKRSFFKTDDIQSVGDNNLDKEFEDLTVGALDEQVLVTANDFNRALQKIKPSVSDKDRAKYDKLNRKMGWNDDVELKEDEGISTN</sequence>
<dbReference type="PROSITE" id="PS00674">
    <property type="entry name" value="AAA"/>
    <property type="match status" value="1"/>
</dbReference>
<dbReference type="Proteomes" id="UP000001640">
    <property type="component" value="Chromosome 1"/>
</dbReference>
<name>G0V5W4_NAUCA</name>
<dbReference type="InterPro" id="IPR041569">
    <property type="entry name" value="AAA_lid_3"/>
</dbReference>
<evidence type="ECO:0000313" key="11">
    <source>
        <dbReference type="Proteomes" id="UP000001640"/>
    </source>
</evidence>
<dbReference type="EMBL" id="HE576752">
    <property type="protein sequence ID" value="CCC66852.1"/>
    <property type="molecule type" value="Genomic_DNA"/>
</dbReference>
<dbReference type="InterPro" id="IPR003959">
    <property type="entry name" value="ATPase_AAA_core"/>
</dbReference>
<accession>G0V5W4</accession>
<keyword evidence="5" id="KW-0547">Nucleotide-binding</keyword>
<dbReference type="InParanoid" id="G0V5W4"/>
<keyword evidence="11" id="KW-1185">Reference proteome</keyword>
<dbReference type="KEGG" id="ncs:NCAS_0A02940"/>
<evidence type="ECO:0000256" key="2">
    <source>
        <dbReference type="ARBA" id="ARBA00006914"/>
    </source>
</evidence>
<dbReference type="OrthoDB" id="27435at2759"/>
<protein>
    <recommendedName>
        <fullName evidence="9">AAA+ ATPase domain-containing protein</fullName>
    </recommendedName>
</protein>
<dbReference type="FunFam" id="3.40.50.300:FF:000018">
    <property type="entry name" value="Cell division control 48"/>
    <property type="match status" value="1"/>
</dbReference>
<keyword evidence="7" id="KW-0539">Nucleus</keyword>
<feature type="domain" description="AAA+ ATPase" evidence="9">
    <location>
        <begin position="583"/>
        <end position="719"/>
    </location>
</feature>
<keyword evidence="4" id="KW-0677">Repeat</keyword>
<dbReference type="InterPro" id="IPR050168">
    <property type="entry name" value="AAA_ATPase_domain"/>
</dbReference>
<dbReference type="Pfam" id="PF00004">
    <property type="entry name" value="AAA"/>
    <property type="match status" value="2"/>
</dbReference>
<dbReference type="InterPro" id="IPR003593">
    <property type="entry name" value="AAA+_ATPase"/>
</dbReference>
<feature type="compositionally biased region" description="Basic residues" evidence="8">
    <location>
        <begin position="179"/>
        <end position="195"/>
    </location>
</feature>
<dbReference type="InterPro" id="IPR027417">
    <property type="entry name" value="P-loop_NTPase"/>
</dbReference>
<dbReference type="CDD" id="cd19530">
    <property type="entry name" value="RecA-like_NVL_r2-like"/>
    <property type="match status" value="1"/>
</dbReference>
<dbReference type="OMA" id="MESNSAM"/>
<gene>
    <name evidence="10" type="primary">NCAS0A02940</name>
    <name evidence="10" type="ordered locus">NCAS_0A02940</name>
</gene>
<dbReference type="FunCoup" id="G0V5W4">
    <property type="interactions" value="1110"/>
</dbReference>
<dbReference type="GO" id="GO:1990275">
    <property type="term" value="F:preribosome binding"/>
    <property type="evidence" value="ECO:0007669"/>
    <property type="project" value="TreeGrafter"/>
</dbReference>
<dbReference type="STRING" id="1064592.G0V5W4"/>
<evidence type="ECO:0000256" key="1">
    <source>
        <dbReference type="ARBA" id="ARBA00004123"/>
    </source>
</evidence>
<dbReference type="Gene3D" id="1.10.8.60">
    <property type="match status" value="2"/>
</dbReference>
<dbReference type="PANTHER" id="PTHR23077">
    <property type="entry name" value="AAA-FAMILY ATPASE"/>
    <property type="match status" value="1"/>
</dbReference>
<evidence type="ECO:0000256" key="7">
    <source>
        <dbReference type="ARBA" id="ARBA00023242"/>
    </source>
</evidence>
<reference key="2">
    <citation type="submission" date="2011-08" db="EMBL/GenBank/DDBJ databases">
        <title>Genome sequence of Naumovozyma castellii.</title>
        <authorList>
            <person name="Gordon J.L."/>
            <person name="Armisen D."/>
            <person name="Proux-Wera E."/>
            <person name="OhEigeartaigh S.S."/>
            <person name="Byrne K.P."/>
            <person name="Wolfe K.H."/>
        </authorList>
    </citation>
    <scope>NUCLEOTIDE SEQUENCE</scope>
    <source>
        <strain>Type strain:CBS 4309</strain>
    </source>
</reference>
<dbReference type="Pfam" id="PF17862">
    <property type="entry name" value="AAA_lid_3"/>
    <property type="match status" value="2"/>
</dbReference>
<feature type="compositionally biased region" description="Acidic residues" evidence="8">
    <location>
        <begin position="453"/>
        <end position="462"/>
    </location>
</feature>
<dbReference type="Pfam" id="PF09336">
    <property type="entry name" value="Vps4_C"/>
    <property type="match status" value="1"/>
</dbReference>
<dbReference type="FunFam" id="1.10.8.60:FF:000110">
    <property type="entry name" value="Ribosome biogenesis ATPase RIX7"/>
    <property type="match status" value="1"/>
</dbReference>
<dbReference type="Gene3D" id="3.40.50.300">
    <property type="entry name" value="P-loop containing nucleotide triphosphate hydrolases"/>
    <property type="match status" value="2"/>
</dbReference>
<dbReference type="GO" id="GO:0005730">
    <property type="term" value="C:nucleolus"/>
    <property type="evidence" value="ECO:0007669"/>
    <property type="project" value="EnsemblFungi"/>
</dbReference>
<dbReference type="GO" id="GO:0003723">
    <property type="term" value="F:RNA binding"/>
    <property type="evidence" value="ECO:0007669"/>
    <property type="project" value="TreeGrafter"/>
</dbReference>
<dbReference type="RefSeq" id="XP_003673243.1">
    <property type="nucleotide sequence ID" value="XM_003673195.1"/>
</dbReference>
<dbReference type="GO" id="GO:0005524">
    <property type="term" value="F:ATP binding"/>
    <property type="evidence" value="ECO:0007669"/>
    <property type="project" value="UniProtKB-KW"/>
</dbReference>
<dbReference type="AlphaFoldDB" id="G0V5W4"/>
<feature type="domain" description="AAA+ ATPase" evidence="9">
    <location>
        <begin position="241"/>
        <end position="382"/>
    </location>
</feature>
<dbReference type="GO" id="GO:0030687">
    <property type="term" value="C:preribosome, large subunit precursor"/>
    <property type="evidence" value="ECO:0007669"/>
    <property type="project" value="EnsemblFungi"/>
</dbReference>
<dbReference type="HOGENOM" id="CLU_000688_8_2_1"/>
<feature type="compositionally biased region" description="Polar residues" evidence="8">
    <location>
        <begin position="463"/>
        <end position="475"/>
    </location>
</feature>
<dbReference type="SUPFAM" id="SSF52540">
    <property type="entry name" value="P-loop containing nucleoside triphosphate hydrolases"/>
    <property type="match status" value="2"/>
</dbReference>
<dbReference type="CDD" id="cd19518">
    <property type="entry name" value="RecA-like_NVL_r1-like"/>
    <property type="match status" value="1"/>
</dbReference>
<evidence type="ECO:0000256" key="5">
    <source>
        <dbReference type="ARBA" id="ARBA00022741"/>
    </source>
</evidence>
<feature type="region of interest" description="Disordered" evidence="8">
    <location>
        <begin position="447"/>
        <end position="475"/>
    </location>
</feature>
<comment type="similarity">
    <text evidence="2">Belongs to the AAA ATPase family.</text>
</comment>
<evidence type="ECO:0000256" key="6">
    <source>
        <dbReference type="ARBA" id="ARBA00022840"/>
    </source>
</evidence>
<dbReference type="FunFam" id="3.40.50.300:FF:000365">
    <property type="entry name" value="Ribosome biogenesis ATPase RIX7"/>
    <property type="match status" value="1"/>
</dbReference>
<dbReference type="GO" id="GO:0000055">
    <property type="term" value="P:ribosomal large subunit export from nucleus"/>
    <property type="evidence" value="ECO:0007669"/>
    <property type="project" value="EnsemblFungi"/>
</dbReference>
<proteinExistence type="inferred from homology"/>
<feature type="region of interest" description="Disordered" evidence="8">
    <location>
        <begin position="153"/>
        <end position="211"/>
    </location>
</feature>
<dbReference type="GeneID" id="96900341"/>
<evidence type="ECO:0000256" key="3">
    <source>
        <dbReference type="ARBA" id="ARBA00022553"/>
    </source>
</evidence>
<evidence type="ECO:0000313" key="10">
    <source>
        <dbReference type="EMBL" id="CCC66852.1"/>
    </source>
</evidence>
<evidence type="ECO:0000259" key="9">
    <source>
        <dbReference type="SMART" id="SM00382"/>
    </source>
</evidence>
<keyword evidence="3" id="KW-0597">Phosphoprotein</keyword>
<dbReference type="PANTHER" id="PTHR23077:SF171">
    <property type="entry name" value="NUCLEAR VALOSIN-CONTAINING PROTEIN-LIKE"/>
    <property type="match status" value="1"/>
</dbReference>
<dbReference type="GO" id="GO:0016887">
    <property type="term" value="F:ATP hydrolysis activity"/>
    <property type="evidence" value="ECO:0007669"/>
    <property type="project" value="InterPro"/>
</dbReference>
<comment type="subcellular location">
    <subcellularLocation>
        <location evidence="1">Nucleus</location>
    </subcellularLocation>
</comment>
<dbReference type="FunFam" id="1.10.8.60:FF:000156">
    <property type="entry name" value="Ribosome biogenesis ATPase RIX7"/>
    <property type="match status" value="1"/>
</dbReference>
<organism evidence="10 11">
    <name type="scientific">Naumovozyma castellii</name>
    <name type="common">Yeast</name>
    <name type="synonym">Saccharomyces castellii</name>
    <dbReference type="NCBI Taxonomy" id="27288"/>
    <lineage>
        <taxon>Eukaryota</taxon>
        <taxon>Fungi</taxon>
        <taxon>Dikarya</taxon>
        <taxon>Ascomycota</taxon>
        <taxon>Saccharomycotina</taxon>
        <taxon>Saccharomycetes</taxon>
        <taxon>Saccharomycetales</taxon>
        <taxon>Saccharomycetaceae</taxon>
        <taxon>Naumovozyma</taxon>
    </lineage>
</organism>
<evidence type="ECO:0000256" key="8">
    <source>
        <dbReference type="SAM" id="MobiDB-lite"/>
    </source>
</evidence>
<dbReference type="SMART" id="SM00382">
    <property type="entry name" value="AAA"/>
    <property type="match status" value="2"/>
</dbReference>
<reference evidence="10 11" key="1">
    <citation type="journal article" date="2011" name="Proc. Natl. Acad. Sci. U.S.A.">
        <title>Evolutionary erosion of yeast sex chromosomes by mating-type switching accidents.</title>
        <authorList>
            <person name="Gordon J.L."/>
            <person name="Armisen D."/>
            <person name="Proux-Wera E."/>
            <person name="Oheigeartaigh S.S."/>
            <person name="Byrne K.P."/>
            <person name="Wolfe K.H."/>
        </authorList>
    </citation>
    <scope>NUCLEOTIDE SEQUENCE [LARGE SCALE GENOMIC DNA]</scope>
    <source>
        <strain evidence="11">ATCC 76901 / BCRC 22586 / CBS 4309 / NBRC 1992 / NRRL Y-12630</strain>
    </source>
</reference>